<gene>
    <name evidence="2" type="ORF">GJV85_10055</name>
</gene>
<name>A0A975B1D4_9BACT</name>
<dbReference type="RefSeq" id="WP_207561252.1">
    <property type="nucleotide sequence ID" value="NZ_CP046072.1"/>
</dbReference>
<organism evidence="2 3">
    <name type="scientific">Sulfurimonas aquatica</name>
    <dbReference type="NCBI Taxonomy" id="2672570"/>
    <lineage>
        <taxon>Bacteria</taxon>
        <taxon>Pseudomonadati</taxon>
        <taxon>Campylobacterota</taxon>
        <taxon>Epsilonproteobacteria</taxon>
        <taxon>Campylobacterales</taxon>
        <taxon>Sulfurimonadaceae</taxon>
        <taxon>Sulfurimonas</taxon>
    </lineage>
</organism>
<feature type="transmembrane region" description="Helical" evidence="1">
    <location>
        <begin position="245"/>
        <end position="263"/>
    </location>
</feature>
<reference evidence="2" key="1">
    <citation type="submission" date="2019-11" db="EMBL/GenBank/DDBJ databases">
        <authorList>
            <person name="Kojima H."/>
        </authorList>
    </citation>
    <scope>NUCLEOTIDE SEQUENCE</scope>
    <source>
        <strain evidence="2">H1576</strain>
    </source>
</reference>
<dbReference type="EMBL" id="CP046072">
    <property type="protein sequence ID" value="QSZ42436.1"/>
    <property type="molecule type" value="Genomic_DNA"/>
</dbReference>
<protein>
    <recommendedName>
        <fullName evidence="4">SH3 domain-containing protein</fullName>
    </recommendedName>
</protein>
<evidence type="ECO:0000256" key="1">
    <source>
        <dbReference type="SAM" id="Phobius"/>
    </source>
</evidence>
<feature type="transmembrane region" description="Helical" evidence="1">
    <location>
        <begin position="268"/>
        <end position="285"/>
    </location>
</feature>
<dbReference type="KEGG" id="saqt:GJV85_10055"/>
<evidence type="ECO:0000313" key="2">
    <source>
        <dbReference type="EMBL" id="QSZ42436.1"/>
    </source>
</evidence>
<keyword evidence="1" id="KW-0472">Membrane</keyword>
<reference evidence="2" key="2">
    <citation type="submission" date="2021-04" db="EMBL/GenBank/DDBJ databases">
        <title>Isolation and characterization of a novel species of the genus Sulfurimonas.</title>
        <authorList>
            <person name="Fukui M."/>
        </authorList>
    </citation>
    <scope>NUCLEOTIDE SEQUENCE</scope>
    <source>
        <strain evidence="2">H1576</strain>
    </source>
</reference>
<keyword evidence="1" id="KW-0812">Transmembrane</keyword>
<dbReference type="Proteomes" id="UP000671852">
    <property type="component" value="Chromosome"/>
</dbReference>
<keyword evidence="1" id="KW-1133">Transmembrane helix</keyword>
<accession>A0A975B1D4</accession>
<evidence type="ECO:0000313" key="3">
    <source>
        <dbReference type="Proteomes" id="UP000671852"/>
    </source>
</evidence>
<dbReference type="AlphaFoldDB" id="A0A975B1D4"/>
<sequence length="348" mass="40124">MIKLLFTTLLFITSLYANKVIYLSYSEAPQRVIKGEIFPITLKALSTVKDFEDIIYDFSNHSGLKLLTSEPQREYKGKYFYDTFFFMSTQKWAKLPDVTASLVASLEYDSSTVIGKELNVITLNPKKNFSNIIANKLELVEYKTTSYDNKHNIIIFVASGFNTDISTMNFENVYKQGVESISQSYDESRITYFVIVDKKMENFEFSYFNLVDNRFELIQIPIIVNDDSVTTQSDLKPKDQSRERLKINIAAGVAVVAFIFILYRRKYIYLIMILIPLVYIGYLSIPQKDICIKKGVQIHLLPVLNGTIFETTSSRYTLTKEGSVKGFIKVKLQNEKIGWVRNEDTCSY</sequence>
<evidence type="ECO:0008006" key="4">
    <source>
        <dbReference type="Google" id="ProtNLM"/>
    </source>
</evidence>
<proteinExistence type="predicted"/>
<keyword evidence="3" id="KW-1185">Reference proteome</keyword>